<dbReference type="InterPro" id="IPR043129">
    <property type="entry name" value="ATPase_NBD"/>
</dbReference>
<evidence type="ECO:0000313" key="5">
    <source>
        <dbReference type="EMBL" id="GES73150.1"/>
    </source>
</evidence>
<comment type="caution">
    <text evidence="5">The sequence shown here is derived from an EMBL/GenBank/DDBJ whole genome shotgun (WGS) entry which is preliminary data.</text>
</comment>
<proteinExistence type="inferred from homology"/>
<organism evidence="5 6">
    <name type="scientific">Rhizophagus clarus</name>
    <dbReference type="NCBI Taxonomy" id="94130"/>
    <lineage>
        <taxon>Eukaryota</taxon>
        <taxon>Fungi</taxon>
        <taxon>Fungi incertae sedis</taxon>
        <taxon>Mucoromycota</taxon>
        <taxon>Glomeromycotina</taxon>
        <taxon>Glomeromycetes</taxon>
        <taxon>Glomerales</taxon>
        <taxon>Glomeraceae</taxon>
        <taxon>Rhizophagus</taxon>
    </lineage>
</organism>
<dbReference type="PRINTS" id="PR00301">
    <property type="entry name" value="HEATSHOCK70"/>
</dbReference>
<dbReference type="EMBL" id="BLAL01000005">
    <property type="protein sequence ID" value="GES73150.1"/>
    <property type="molecule type" value="Genomic_DNA"/>
</dbReference>
<dbReference type="AlphaFoldDB" id="A0A8H3KS77"/>
<dbReference type="SUPFAM" id="SSF53067">
    <property type="entry name" value="Actin-like ATPase domain"/>
    <property type="match status" value="2"/>
</dbReference>
<keyword evidence="2" id="KW-0547">Nucleotide-binding</keyword>
<dbReference type="GO" id="GO:0005524">
    <property type="term" value="F:ATP binding"/>
    <property type="evidence" value="ECO:0007669"/>
    <property type="project" value="UniProtKB-KW"/>
</dbReference>
<dbReference type="PANTHER" id="PTHR19375">
    <property type="entry name" value="HEAT SHOCK PROTEIN 70KDA"/>
    <property type="match status" value="1"/>
</dbReference>
<evidence type="ECO:0000256" key="3">
    <source>
        <dbReference type="ARBA" id="ARBA00022840"/>
    </source>
</evidence>
<sequence length="160" mass="17923">MRDVWGPMLTAETFSAKYKSENKDFTLKEIISTVFVKLKETAEDFLSTRINNAVVTIPACFNNVQCQAIRDAGLIAGLNVLYIIIGSTAAAISYWLNKRLTEVQNILVFDFGSITLDVSLLTIELGFFKIVAITSDAHLGNEDFDNHLVNHFAQEFKKKI</sequence>
<keyword evidence="3" id="KW-0067">ATP-binding</keyword>
<name>A0A8H3KS77_9GLOM</name>
<protein>
    <submittedName>
        <fullName evidence="5">Heat shock protein HSS1</fullName>
    </submittedName>
</protein>
<evidence type="ECO:0000256" key="2">
    <source>
        <dbReference type="ARBA" id="ARBA00022741"/>
    </source>
</evidence>
<dbReference type="GO" id="GO:0140662">
    <property type="term" value="F:ATP-dependent protein folding chaperone"/>
    <property type="evidence" value="ECO:0007669"/>
    <property type="project" value="InterPro"/>
</dbReference>
<comment type="similarity">
    <text evidence="1">Belongs to the heat shock protein 70 family.</text>
</comment>
<gene>
    <name evidence="5" type="ORF">RCL2_000069100</name>
</gene>
<dbReference type="Gene3D" id="3.30.30.30">
    <property type="match status" value="1"/>
</dbReference>
<dbReference type="Gene3D" id="3.90.640.10">
    <property type="entry name" value="Actin, Chain A, domain 4"/>
    <property type="match status" value="1"/>
</dbReference>
<evidence type="ECO:0000256" key="4">
    <source>
        <dbReference type="SAM" id="Phobius"/>
    </source>
</evidence>
<keyword evidence="5" id="KW-0346">Stress response</keyword>
<dbReference type="Proteomes" id="UP000615446">
    <property type="component" value="Unassembled WGS sequence"/>
</dbReference>
<dbReference type="Gene3D" id="3.30.420.40">
    <property type="match status" value="2"/>
</dbReference>
<dbReference type="OrthoDB" id="2401965at2759"/>
<evidence type="ECO:0000256" key="1">
    <source>
        <dbReference type="ARBA" id="ARBA00007381"/>
    </source>
</evidence>
<reference evidence="5" key="1">
    <citation type="submission" date="2019-10" db="EMBL/GenBank/DDBJ databases">
        <title>Conservation and host-specific expression of non-tandemly repeated heterogenous ribosome RNA gene in arbuscular mycorrhizal fungi.</title>
        <authorList>
            <person name="Maeda T."/>
            <person name="Kobayashi Y."/>
            <person name="Nakagawa T."/>
            <person name="Ezawa T."/>
            <person name="Yamaguchi K."/>
            <person name="Bino T."/>
            <person name="Nishimoto Y."/>
            <person name="Shigenobu S."/>
            <person name="Kawaguchi M."/>
        </authorList>
    </citation>
    <scope>NUCLEOTIDE SEQUENCE</scope>
    <source>
        <strain evidence="5">HR1</strain>
    </source>
</reference>
<accession>A0A8H3KS77</accession>
<dbReference type="FunFam" id="3.30.420.40:FF:000028">
    <property type="entry name" value="heat shock 70 kDa protein-like"/>
    <property type="match status" value="1"/>
</dbReference>
<keyword evidence="4" id="KW-1133">Transmembrane helix</keyword>
<feature type="transmembrane region" description="Helical" evidence="4">
    <location>
        <begin position="74"/>
        <end position="96"/>
    </location>
</feature>
<dbReference type="Pfam" id="PF00012">
    <property type="entry name" value="HSP70"/>
    <property type="match status" value="1"/>
</dbReference>
<dbReference type="InterPro" id="IPR013126">
    <property type="entry name" value="Hsp_70_fam"/>
</dbReference>
<keyword evidence="4" id="KW-0472">Membrane</keyword>
<keyword evidence="4" id="KW-0812">Transmembrane</keyword>
<evidence type="ECO:0000313" key="6">
    <source>
        <dbReference type="Proteomes" id="UP000615446"/>
    </source>
</evidence>